<dbReference type="EMBL" id="JADOUF010000001">
    <property type="protein sequence ID" value="MBG6136873.1"/>
    <property type="molecule type" value="Genomic_DNA"/>
</dbReference>
<dbReference type="AlphaFoldDB" id="A0A8J7GRI6"/>
<dbReference type="InterPro" id="IPR001647">
    <property type="entry name" value="HTH_TetR"/>
</dbReference>
<keyword evidence="1" id="KW-0805">Transcription regulation</keyword>
<dbReference type="InterPro" id="IPR036271">
    <property type="entry name" value="Tet_transcr_reg_TetR-rel_C_sf"/>
</dbReference>
<evidence type="ECO:0000256" key="2">
    <source>
        <dbReference type="ARBA" id="ARBA00023125"/>
    </source>
</evidence>
<organism evidence="7 8">
    <name type="scientific">Longispora fulva</name>
    <dbReference type="NCBI Taxonomy" id="619741"/>
    <lineage>
        <taxon>Bacteria</taxon>
        <taxon>Bacillati</taxon>
        <taxon>Actinomycetota</taxon>
        <taxon>Actinomycetes</taxon>
        <taxon>Micromonosporales</taxon>
        <taxon>Micromonosporaceae</taxon>
        <taxon>Longispora</taxon>
    </lineage>
</organism>
<name>A0A8J7GRI6_9ACTN</name>
<dbReference type="SUPFAM" id="SSF48498">
    <property type="entry name" value="Tetracyclin repressor-like, C-terminal domain"/>
    <property type="match status" value="1"/>
</dbReference>
<evidence type="ECO:0000259" key="6">
    <source>
        <dbReference type="PROSITE" id="PS50977"/>
    </source>
</evidence>
<dbReference type="InterPro" id="IPR009057">
    <property type="entry name" value="Homeodomain-like_sf"/>
</dbReference>
<dbReference type="RefSeq" id="WP_197003792.1">
    <property type="nucleotide sequence ID" value="NZ_BONS01000016.1"/>
</dbReference>
<evidence type="ECO:0000313" key="7">
    <source>
        <dbReference type="EMBL" id="MBG6136873.1"/>
    </source>
</evidence>
<feature type="compositionally biased region" description="Low complexity" evidence="5">
    <location>
        <begin position="145"/>
        <end position="157"/>
    </location>
</feature>
<dbReference type="Gene3D" id="1.10.357.10">
    <property type="entry name" value="Tetracycline Repressor, domain 2"/>
    <property type="match status" value="2"/>
</dbReference>
<keyword evidence="3" id="KW-0804">Transcription</keyword>
<dbReference type="SUPFAM" id="SSF46689">
    <property type="entry name" value="Homeodomain-like"/>
    <property type="match status" value="1"/>
</dbReference>
<evidence type="ECO:0000256" key="3">
    <source>
        <dbReference type="ARBA" id="ARBA00023163"/>
    </source>
</evidence>
<evidence type="ECO:0000256" key="1">
    <source>
        <dbReference type="ARBA" id="ARBA00023015"/>
    </source>
</evidence>
<proteinExistence type="predicted"/>
<comment type="caution">
    <text evidence="7">The sequence shown here is derived from an EMBL/GenBank/DDBJ whole genome shotgun (WGS) entry which is preliminary data.</text>
</comment>
<gene>
    <name evidence="7" type="ORF">IW245_003067</name>
</gene>
<feature type="domain" description="HTH tetR-type" evidence="6">
    <location>
        <begin position="18"/>
        <end position="79"/>
    </location>
</feature>
<protein>
    <submittedName>
        <fullName evidence="7">AcrR family transcriptional regulator</fullName>
    </submittedName>
</protein>
<dbReference type="Pfam" id="PF00440">
    <property type="entry name" value="TetR_N"/>
    <property type="match status" value="1"/>
</dbReference>
<dbReference type="PROSITE" id="PS50977">
    <property type="entry name" value="HTH_TETR_2"/>
    <property type="match status" value="1"/>
</dbReference>
<dbReference type="PANTHER" id="PTHR30055">
    <property type="entry name" value="HTH-TYPE TRANSCRIPTIONAL REGULATOR RUTR"/>
    <property type="match status" value="1"/>
</dbReference>
<sequence>MKTEEARGRNRNRRGEGDLLRGEILRGATAIIVRTGSDEAVTLRSVAREVGISAPSIYAHFPDRDAIVAAVVEEAFAQLGETVRTAADEYADPVASLVAGCAAYVGFGTREAARYQVLFGWARPKAESASEPAPEAGDDGGPVGKDGVAPGSEDGDGLAPGSGDGDADAAGEPDAPADRVVTDLGGFERLVDNLNRCVAAGRSASTDPFADAVAIWTALHGQVVLRAHLPHFPWPPTDGVEQVVLRLARITDPPTGP</sequence>
<keyword evidence="8" id="KW-1185">Reference proteome</keyword>
<keyword evidence="2 4" id="KW-0238">DNA-binding</keyword>
<dbReference type="InterPro" id="IPR050109">
    <property type="entry name" value="HTH-type_TetR-like_transc_reg"/>
</dbReference>
<dbReference type="GO" id="GO:0003700">
    <property type="term" value="F:DNA-binding transcription factor activity"/>
    <property type="evidence" value="ECO:0007669"/>
    <property type="project" value="TreeGrafter"/>
</dbReference>
<evidence type="ECO:0000313" key="8">
    <source>
        <dbReference type="Proteomes" id="UP000622552"/>
    </source>
</evidence>
<evidence type="ECO:0000256" key="5">
    <source>
        <dbReference type="SAM" id="MobiDB-lite"/>
    </source>
</evidence>
<dbReference type="Proteomes" id="UP000622552">
    <property type="component" value="Unassembled WGS sequence"/>
</dbReference>
<feature type="region of interest" description="Disordered" evidence="5">
    <location>
        <begin position="126"/>
        <end position="179"/>
    </location>
</feature>
<feature type="DNA-binding region" description="H-T-H motif" evidence="4">
    <location>
        <begin position="42"/>
        <end position="61"/>
    </location>
</feature>
<dbReference type="PANTHER" id="PTHR30055:SF234">
    <property type="entry name" value="HTH-TYPE TRANSCRIPTIONAL REGULATOR BETI"/>
    <property type="match status" value="1"/>
</dbReference>
<reference evidence="7" key="1">
    <citation type="submission" date="2020-11" db="EMBL/GenBank/DDBJ databases">
        <title>Sequencing the genomes of 1000 actinobacteria strains.</title>
        <authorList>
            <person name="Klenk H.-P."/>
        </authorList>
    </citation>
    <scope>NUCLEOTIDE SEQUENCE</scope>
    <source>
        <strain evidence="7">DSM 45356</strain>
    </source>
</reference>
<dbReference type="GO" id="GO:0000976">
    <property type="term" value="F:transcription cis-regulatory region binding"/>
    <property type="evidence" value="ECO:0007669"/>
    <property type="project" value="TreeGrafter"/>
</dbReference>
<evidence type="ECO:0000256" key="4">
    <source>
        <dbReference type="PROSITE-ProRule" id="PRU00335"/>
    </source>
</evidence>
<accession>A0A8J7GRI6</accession>